<comment type="caution">
    <text evidence="1">The sequence shown here is derived from an EMBL/GenBank/DDBJ whole genome shotgun (WGS) entry which is preliminary data.</text>
</comment>
<dbReference type="InterPro" id="IPR025213">
    <property type="entry name" value="Sim4_Fta2"/>
</dbReference>
<reference evidence="1 2" key="1">
    <citation type="journal article" date="2021" name="Nat. Commun.">
        <title>Genetic determinants of endophytism in the Arabidopsis root mycobiome.</title>
        <authorList>
            <person name="Mesny F."/>
            <person name="Miyauchi S."/>
            <person name="Thiergart T."/>
            <person name="Pickel B."/>
            <person name="Atanasova L."/>
            <person name="Karlsson M."/>
            <person name="Huettel B."/>
            <person name="Barry K.W."/>
            <person name="Haridas S."/>
            <person name="Chen C."/>
            <person name="Bauer D."/>
            <person name="Andreopoulos W."/>
            <person name="Pangilinan J."/>
            <person name="LaButti K."/>
            <person name="Riley R."/>
            <person name="Lipzen A."/>
            <person name="Clum A."/>
            <person name="Drula E."/>
            <person name="Henrissat B."/>
            <person name="Kohler A."/>
            <person name="Grigoriev I.V."/>
            <person name="Martin F.M."/>
            <person name="Hacquard S."/>
        </authorList>
    </citation>
    <scope>NUCLEOTIDE SEQUENCE [LARGE SCALE GENOMIC DNA]</scope>
    <source>
        <strain evidence="1 2">MPI-SDFR-AT-0080</strain>
    </source>
</reference>
<evidence type="ECO:0000313" key="2">
    <source>
        <dbReference type="Proteomes" id="UP000774617"/>
    </source>
</evidence>
<organism evidence="1 2">
    <name type="scientific">Macrophomina phaseolina</name>
    <dbReference type="NCBI Taxonomy" id="35725"/>
    <lineage>
        <taxon>Eukaryota</taxon>
        <taxon>Fungi</taxon>
        <taxon>Dikarya</taxon>
        <taxon>Ascomycota</taxon>
        <taxon>Pezizomycotina</taxon>
        <taxon>Dothideomycetes</taxon>
        <taxon>Dothideomycetes incertae sedis</taxon>
        <taxon>Botryosphaeriales</taxon>
        <taxon>Botryosphaeriaceae</taxon>
        <taxon>Macrophomina</taxon>
    </lineage>
</organism>
<gene>
    <name evidence="1" type="ORF">B0J12DRAFT_693472</name>
</gene>
<dbReference type="EMBL" id="JAGTJR010000001">
    <property type="protein sequence ID" value="KAH7065093.1"/>
    <property type="molecule type" value="Genomic_DNA"/>
</dbReference>
<accession>A0ABQ8GV05</accession>
<keyword evidence="2" id="KW-1185">Reference proteome</keyword>
<dbReference type="Proteomes" id="UP000774617">
    <property type="component" value="Unassembled WGS sequence"/>
</dbReference>
<protein>
    <submittedName>
        <fullName evidence="1">Uncharacterized protein</fullName>
    </submittedName>
</protein>
<evidence type="ECO:0000313" key="1">
    <source>
        <dbReference type="EMBL" id="KAH7065093.1"/>
    </source>
</evidence>
<dbReference type="Pfam" id="PF13095">
    <property type="entry name" value="FTA2"/>
    <property type="match status" value="1"/>
</dbReference>
<name>A0ABQ8GV05_9PEZI</name>
<proteinExistence type="predicted"/>
<sequence>MSRNKRRRNIAVARRREERDREFTAGHYGELLPHYCGPRMHPYPGTISQIQFQEVIPQLGRSVFGRDGYAFKVYLNSQIFILKILDFKFFDLYEERLLFSSRQNRMIRDEEFRAHLGPFYAECRAYGRIEEFYRKHPKEHTSIAARCYGYLLISAEQEKLIGERFGITDWNRQGNGKRSLRALVKEFIPIETPIDTAKRSIRRMLLRILAFTLGR</sequence>